<accession>A0A916U5M4</accession>
<protein>
    <submittedName>
        <fullName evidence="1">Uncharacterized protein</fullName>
    </submittedName>
</protein>
<reference evidence="1" key="2">
    <citation type="submission" date="2020-09" db="EMBL/GenBank/DDBJ databases">
        <authorList>
            <person name="Sun Q."/>
            <person name="Zhou Y."/>
        </authorList>
    </citation>
    <scope>NUCLEOTIDE SEQUENCE</scope>
    <source>
        <strain evidence="1">CGMCC 1.15343</strain>
    </source>
</reference>
<organism evidence="1 2">
    <name type="scientific">Pedobacter quisquiliarum</name>
    <dbReference type="NCBI Taxonomy" id="1834438"/>
    <lineage>
        <taxon>Bacteria</taxon>
        <taxon>Pseudomonadati</taxon>
        <taxon>Bacteroidota</taxon>
        <taxon>Sphingobacteriia</taxon>
        <taxon>Sphingobacteriales</taxon>
        <taxon>Sphingobacteriaceae</taxon>
        <taxon>Pedobacter</taxon>
    </lineage>
</organism>
<name>A0A916U5M4_9SPHI</name>
<evidence type="ECO:0000313" key="1">
    <source>
        <dbReference type="EMBL" id="GGC61096.1"/>
    </source>
</evidence>
<proteinExistence type="predicted"/>
<dbReference type="EMBL" id="BMIL01000004">
    <property type="protein sequence ID" value="GGC61096.1"/>
    <property type="molecule type" value="Genomic_DNA"/>
</dbReference>
<evidence type="ECO:0000313" key="2">
    <source>
        <dbReference type="Proteomes" id="UP000651668"/>
    </source>
</evidence>
<dbReference type="AlphaFoldDB" id="A0A916U5M4"/>
<reference evidence="1" key="1">
    <citation type="journal article" date="2014" name="Int. J. Syst. Evol. Microbiol.">
        <title>Complete genome sequence of Corynebacterium casei LMG S-19264T (=DSM 44701T), isolated from a smear-ripened cheese.</title>
        <authorList>
            <consortium name="US DOE Joint Genome Institute (JGI-PGF)"/>
            <person name="Walter F."/>
            <person name="Albersmeier A."/>
            <person name="Kalinowski J."/>
            <person name="Ruckert C."/>
        </authorList>
    </citation>
    <scope>NUCLEOTIDE SEQUENCE</scope>
    <source>
        <strain evidence="1">CGMCC 1.15343</strain>
    </source>
</reference>
<gene>
    <name evidence="1" type="ORF">GCM10011387_13400</name>
</gene>
<keyword evidence="2" id="KW-1185">Reference proteome</keyword>
<dbReference type="Proteomes" id="UP000651668">
    <property type="component" value="Unassembled WGS sequence"/>
</dbReference>
<sequence>MQKAVDRILGILEMLRIKDIVVNILDIELKTHQYGGRTEANNSRLHHCVQQL</sequence>
<comment type="caution">
    <text evidence="1">The sequence shown here is derived from an EMBL/GenBank/DDBJ whole genome shotgun (WGS) entry which is preliminary data.</text>
</comment>